<comment type="catalytic activity">
    <reaction evidence="12">
        <text>a 2'-deoxyribonucleoside 5'-diphosphate + ATP = a 2'-deoxyribonucleoside 5'-triphosphate + ADP</text>
        <dbReference type="Rhea" id="RHEA:44640"/>
        <dbReference type="ChEBI" id="CHEBI:30616"/>
        <dbReference type="ChEBI" id="CHEBI:61560"/>
        <dbReference type="ChEBI" id="CHEBI:73316"/>
        <dbReference type="ChEBI" id="CHEBI:456216"/>
        <dbReference type="EC" id="2.7.4.6"/>
    </reaction>
</comment>
<keyword evidence="9" id="KW-0546">Nucleotide metabolism</keyword>
<dbReference type="GO" id="GO:0005524">
    <property type="term" value="F:ATP binding"/>
    <property type="evidence" value="ECO:0007669"/>
    <property type="project" value="UniProtKB-KW"/>
</dbReference>
<feature type="binding site" evidence="10">
    <location>
        <position position="122"/>
    </location>
    <ligand>
        <name>ATP</name>
        <dbReference type="ChEBI" id="CHEBI:30616"/>
    </ligand>
</feature>
<evidence type="ECO:0000256" key="8">
    <source>
        <dbReference type="ARBA" id="ARBA00022842"/>
    </source>
</evidence>
<evidence type="ECO:0000256" key="10">
    <source>
        <dbReference type="PROSITE-ProRule" id="PRU00706"/>
    </source>
</evidence>
<reference evidence="14 15" key="1">
    <citation type="submission" date="2019-07" db="EMBL/GenBank/DDBJ databases">
        <title>Draft genome assembly of a fouling barnacle, Amphibalanus amphitrite (Darwin, 1854): The first reference genome for Thecostraca.</title>
        <authorList>
            <person name="Kim W."/>
        </authorList>
    </citation>
    <scope>NUCLEOTIDE SEQUENCE [LARGE SCALE GENOMIC DNA]</scope>
    <source>
        <strain evidence="14">SNU_AA5</strain>
        <tissue evidence="14">Soma without cirri and trophi</tissue>
    </source>
</reference>
<dbReference type="PROSITE" id="PS00469">
    <property type="entry name" value="NDPK"/>
    <property type="match status" value="1"/>
</dbReference>
<keyword evidence="5 12" id="KW-0547">Nucleotide-binding</keyword>
<feature type="active site" description="Pros-phosphohistidine intermediate" evidence="10">
    <location>
        <position position="125"/>
    </location>
</feature>
<gene>
    <name evidence="14" type="primary">nme6_0</name>
    <name evidence="14" type="ORF">FJT64_016264</name>
</gene>
<dbReference type="InterPro" id="IPR023005">
    <property type="entry name" value="Nucleoside_diP_kinase_AS"/>
</dbReference>
<feature type="binding site" evidence="10">
    <location>
        <position position="15"/>
    </location>
    <ligand>
        <name>ATP</name>
        <dbReference type="ChEBI" id="CHEBI:30616"/>
    </ligand>
</feature>
<dbReference type="SMART" id="SM00562">
    <property type="entry name" value="NDK"/>
    <property type="match status" value="1"/>
</dbReference>
<evidence type="ECO:0000256" key="3">
    <source>
        <dbReference type="ARBA" id="ARBA00022679"/>
    </source>
</evidence>
<dbReference type="Pfam" id="PF00334">
    <property type="entry name" value="NDK"/>
    <property type="match status" value="1"/>
</dbReference>
<dbReference type="GO" id="GO:0006183">
    <property type="term" value="P:GTP biosynthetic process"/>
    <property type="evidence" value="ECO:0007669"/>
    <property type="project" value="InterPro"/>
</dbReference>
<evidence type="ECO:0000256" key="1">
    <source>
        <dbReference type="ARBA" id="ARBA00008142"/>
    </source>
</evidence>
<evidence type="ECO:0000256" key="2">
    <source>
        <dbReference type="ARBA" id="ARBA00022490"/>
    </source>
</evidence>
<accession>A0A6A4XAY5</accession>
<keyword evidence="15" id="KW-1185">Reference proteome</keyword>
<dbReference type="PANTHER" id="PTHR46161:SF3">
    <property type="entry name" value="NUCLEOSIDE DIPHOSPHATE KINASE DDB_G0292928-RELATED"/>
    <property type="match status" value="1"/>
</dbReference>
<dbReference type="GO" id="GO:0046872">
    <property type="term" value="F:metal ion binding"/>
    <property type="evidence" value="ECO:0007669"/>
    <property type="project" value="UniProtKB-KW"/>
</dbReference>
<evidence type="ECO:0000313" key="14">
    <source>
        <dbReference type="EMBL" id="KAF0313124.1"/>
    </source>
</evidence>
<evidence type="ECO:0000256" key="12">
    <source>
        <dbReference type="RuleBase" id="RU004013"/>
    </source>
</evidence>
<feature type="binding site" evidence="10">
    <location>
        <position position="64"/>
    </location>
    <ligand>
        <name>ATP</name>
        <dbReference type="ChEBI" id="CHEBI:30616"/>
    </ligand>
</feature>
<evidence type="ECO:0000313" key="15">
    <source>
        <dbReference type="Proteomes" id="UP000440578"/>
    </source>
</evidence>
<feature type="binding site" evidence="10">
    <location>
        <position position="112"/>
    </location>
    <ligand>
        <name>ATP</name>
        <dbReference type="ChEBI" id="CHEBI:30616"/>
    </ligand>
</feature>
<keyword evidence="2" id="KW-0963">Cytoplasm</keyword>
<keyword evidence="6 12" id="KW-0418">Kinase</keyword>
<proteinExistence type="inferred from homology"/>
<keyword evidence="3 12" id="KW-0808">Transferase</keyword>
<keyword evidence="8" id="KW-0460">Magnesium</keyword>
<dbReference type="OrthoDB" id="25346at2759"/>
<comment type="caution">
    <text evidence="14">The sequence shown here is derived from an EMBL/GenBank/DDBJ whole genome shotgun (WGS) entry which is preliminary data.</text>
</comment>
<evidence type="ECO:0000256" key="4">
    <source>
        <dbReference type="ARBA" id="ARBA00022723"/>
    </source>
</evidence>
<dbReference type="PRINTS" id="PR01243">
    <property type="entry name" value="NUCDPKINASE"/>
</dbReference>
<evidence type="ECO:0000256" key="7">
    <source>
        <dbReference type="ARBA" id="ARBA00022840"/>
    </source>
</evidence>
<sequence length="180" mass="20199">MSVSAPLQLTLALIKPDISAAPMLVRAVFARLSAAEFRVVRSRRLTLSRPSAEALYAEHAGRFFHNRLVTFVSSGPLWALVLARPDAIAAWRRLMGPTKVYRAVYSHPESLRAVYGLTDTRNGLHGSDSPQSAAREIEFFFPEFDAEGWLDRERAAQEQREVVERVDNDVTGRVMTSRTE</sequence>
<dbReference type="AlphaFoldDB" id="A0A6A4XAY5"/>
<feature type="binding site" evidence="10">
    <location>
        <position position="98"/>
    </location>
    <ligand>
        <name>ATP</name>
        <dbReference type="ChEBI" id="CHEBI:30616"/>
    </ligand>
</feature>
<organism evidence="14 15">
    <name type="scientific">Amphibalanus amphitrite</name>
    <name type="common">Striped barnacle</name>
    <name type="synonym">Balanus amphitrite</name>
    <dbReference type="NCBI Taxonomy" id="1232801"/>
    <lineage>
        <taxon>Eukaryota</taxon>
        <taxon>Metazoa</taxon>
        <taxon>Ecdysozoa</taxon>
        <taxon>Arthropoda</taxon>
        <taxon>Crustacea</taxon>
        <taxon>Multicrustacea</taxon>
        <taxon>Cirripedia</taxon>
        <taxon>Thoracica</taxon>
        <taxon>Thoracicalcarea</taxon>
        <taxon>Balanomorpha</taxon>
        <taxon>Balanoidea</taxon>
        <taxon>Balanidae</taxon>
        <taxon>Amphibalaninae</taxon>
        <taxon>Amphibalanus</taxon>
    </lineage>
</organism>
<evidence type="ECO:0000256" key="11">
    <source>
        <dbReference type="RuleBase" id="RU004011"/>
    </source>
</evidence>
<name>A0A6A4XAY5_AMPAM</name>
<dbReference type="GO" id="GO:0006228">
    <property type="term" value="P:UTP biosynthetic process"/>
    <property type="evidence" value="ECO:0007669"/>
    <property type="project" value="InterPro"/>
</dbReference>
<protein>
    <recommendedName>
        <fullName evidence="12">Nucleoside diphosphate kinase</fullName>
        <ecNumber evidence="12">2.7.4.6</ecNumber>
    </recommendedName>
</protein>
<dbReference type="InterPro" id="IPR036850">
    <property type="entry name" value="NDK-like_dom_sf"/>
</dbReference>
<dbReference type="InterPro" id="IPR001564">
    <property type="entry name" value="Nucleoside_diP_kinase"/>
</dbReference>
<dbReference type="EMBL" id="VIIS01000112">
    <property type="protein sequence ID" value="KAF0313124.1"/>
    <property type="molecule type" value="Genomic_DNA"/>
</dbReference>
<evidence type="ECO:0000256" key="9">
    <source>
        <dbReference type="ARBA" id="ARBA00023080"/>
    </source>
</evidence>
<dbReference type="EC" id="2.7.4.6" evidence="12"/>
<dbReference type="Gene3D" id="3.30.70.141">
    <property type="entry name" value="Nucleoside diphosphate kinase-like domain"/>
    <property type="match status" value="1"/>
</dbReference>
<dbReference type="PANTHER" id="PTHR46161">
    <property type="entry name" value="NUCLEOSIDE DIPHOSPHATE KINASE"/>
    <property type="match status" value="1"/>
</dbReference>
<comment type="similarity">
    <text evidence="1 10 11">Belongs to the NDK family.</text>
</comment>
<dbReference type="SUPFAM" id="SSF54919">
    <property type="entry name" value="Nucleoside diphosphate kinase, NDK"/>
    <property type="match status" value="1"/>
</dbReference>
<evidence type="ECO:0000256" key="5">
    <source>
        <dbReference type="ARBA" id="ARBA00022741"/>
    </source>
</evidence>
<keyword evidence="4" id="KW-0479">Metal-binding</keyword>
<dbReference type="PROSITE" id="PS51374">
    <property type="entry name" value="NDPK_LIKE"/>
    <property type="match status" value="1"/>
</dbReference>
<dbReference type="GO" id="GO:0006241">
    <property type="term" value="P:CTP biosynthetic process"/>
    <property type="evidence" value="ECO:0007669"/>
    <property type="project" value="InterPro"/>
</dbReference>
<evidence type="ECO:0000259" key="13">
    <source>
        <dbReference type="SMART" id="SM00562"/>
    </source>
</evidence>
<dbReference type="GO" id="GO:0004550">
    <property type="term" value="F:nucleoside diphosphate kinase activity"/>
    <property type="evidence" value="ECO:0007669"/>
    <property type="project" value="UniProtKB-EC"/>
</dbReference>
<feature type="domain" description="Nucleoside diphosphate kinase-like" evidence="13">
    <location>
        <begin position="7"/>
        <end position="148"/>
    </location>
</feature>
<evidence type="ECO:0000256" key="6">
    <source>
        <dbReference type="ARBA" id="ARBA00022777"/>
    </source>
</evidence>
<keyword evidence="7 12" id="KW-0067">ATP-binding</keyword>
<dbReference type="Proteomes" id="UP000440578">
    <property type="component" value="Unassembled WGS sequence"/>
</dbReference>
<dbReference type="InterPro" id="IPR034907">
    <property type="entry name" value="NDK-like_dom"/>
</dbReference>
<feature type="binding site" evidence="10">
    <location>
        <position position="92"/>
    </location>
    <ligand>
        <name>ATP</name>
        <dbReference type="ChEBI" id="CHEBI:30616"/>
    </ligand>
</feature>